<dbReference type="InterPro" id="IPR039529">
    <property type="entry name" value="PGAP1/BST1"/>
</dbReference>
<comment type="subcellular location">
    <subcellularLocation>
        <location evidence="1">Endoplasmic reticulum membrane</location>
        <topology evidence="1">Multi-pass membrane protein</topology>
    </subcellularLocation>
</comment>
<keyword evidence="5 10" id="KW-0378">Hydrolase</keyword>
<keyword evidence="7 10" id="KW-0653">Protein transport</keyword>
<comment type="function">
    <text evidence="10">Involved in inositol deacylation of GPI-anchored proteins which plays important roles in the quality control and ER-associated degradation of GPI-anchored proteins.</text>
</comment>
<feature type="domain" description="GPI inositol-deacylase PGAP1-like alpha/beta" evidence="11">
    <location>
        <begin position="75"/>
        <end position="300"/>
    </location>
</feature>
<evidence type="ECO:0000256" key="2">
    <source>
        <dbReference type="ARBA" id="ARBA00006931"/>
    </source>
</evidence>
<sequence>MNLSKVYYIIFSIVSIGLIVFSNIYQKNNYEISKCRMTYMYPSFYPIDVPSVPKVLQRYKLYLYRDGRFDSEEKLNGTPLLFIPGNRGSYGQARSLGGVLQEIAFERGQTEKRYDIFSADLNEEFTAFSTQSLEDQAKFINHCIQTILDLYRSTQLNPKPESVVIVAHSMGGVVIKRSAMLPNYLPGSVNTIITLATPHEISRVPFDSSMIRLYQEVNSFWKYSRYTSISPITDTILINISGGVQDLLISDRFAQMESGIEWKGMHLFSSQVQNTWTSTDHLCILWCNQLVIQLANALTDIHRPHFRGRTILNSFDRIRAINSTLLYENVADITPSNSFHTPILDMNFSFKKQQMPKELRLKATKPIALTSNHKFKIFTCKEAHDCNVLHTSKLMAIPATNDKEFYGVSNYFTMNIPKLENGEQDLILVSDSLPQEDSFLYSRELPEKLPSFEFSLLDLIIGANLTLDDNFHTQTLIKLPYSSFFTYSIKFSQPDIILRLHSNQIQETKFIVRESHALLKPFISYTKSMRSLFFENSMIIEADFWNTSYQTSGRSSISIKLNWLHTLGSLGSIYEMGIMYFPILLLTLVHLRQVQILNRINIYYDLEQVLKRILKRSSILHTAIFFISLSQFFIPVQIFFIPIQGFVQVIEAFNSIQGFFRITGIFTLSGKMWYSPSIHPNYWMPFYCLYSILTPHLLFIIGIGLTWILYWVSTLAKFILKLVLYPFHLLLKSKIIQIVNSVLIIVLLIAGFSPQLLTFIMYLLAFTSTISNENHSKLFEPIRTVILFTILVLTPSATTNIWNLVKMGEIWSESGFDSITNTLFLVAYNTF</sequence>
<comment type="similarity">
    <text evidence="2 10">Belongs to the GPI inositol-deacylase family.</text>
</comment>
<feature type="transmembrane region" description="Helical" evidence="10">
    <location>
        <begin position="743"/>
        <end position="765"/>
    </location>
</feature>
<evidence type="ECO:0000256" key="7">
    <source>
        <dbReference type="ARBA" id="ARBA00022927"/>
    </source>
</evidence>
<evidence type="ECO:0000259" key="11">
    <source>
        <dbReference type="Pfam" id="PF07819"/>
    </source>
</evidence>
<proteinExistence type="inferred from homology"/>
<dbReference type="PANTHER" id="PTHR15495:SF7">
    <property type="entry name" value="GPI INOSITOL-DEACYLASE"/>
    <property type="match status" value="1"/>
</dbReference>
<dbReference type="Gene3D" id="3.40.50.1820">
    <property type="entry name" value="alpha/beta hydrolase"/>
    <property type="match status" value="1"/>
</dbReference>
<keyword evidence="8 10" id="KW-1133">Transmembrane helix</keyword>
<dbReference type="Proteomes" id="UP000070444">
    <property type="component" value="Unassembled WGS sequence"/>
</dbReference>
<organism evidence="12 13">
    <name type="scientific">Conidiobolus coronatus (strain ATCC 28846 / CBS 209.66 / NRRL 28638)</name>
    <name type="common">Delacroixia coronata</name>
    <dbReference type="NCBI Taxonomy" id="796925"/>
    <lineage>
        <taxon>Eukaryota</taxon>
        <taxon>Fungi</taxon>
        <taxon>Fungi incertae sedis</taxon>
        <taxon>Zoopagomycota</taxon>
        <taxon>Entomophthoromycotina</taxon>
        <taxon>Entomophthoromycetes</taxon>
        <taxon>Entomophthorales</taxon>
        <taxon>Ancylistaceae</taxon>
        <taxon>Conidiobolus</taxon>
    </lineage>
</organism>
<accession>A0A137P7E1</accession>
<evidence type="ECO:0000256" key="5">
    <source>
        <dbReference type="ARBA" id="ARBA00022801"/>
    </source>
</evidence>
<feature type="transmembrane region" description="Helical" evidence="10">
    <location>
        <begin position="785"/>
        <end position="805"/>
    </location>
</feature>
<dbReference type="GO" id="GO:0050185">
    <property type="term" value="F:phosphatidylinositol deacylase activity"/>
    <property type="evidence" value="ECO:0007669"/>
    <property type="project" value="TreeGrafter"/>
</dbReference>
<evidence type="ECO:0000313" key="13">
    <source>
        <dbReference type="Proteomes" id="UP000070444"/>
    </source>
</evidence>
<dbReference type="GO" id="GO:0005789">
    <property type="term" value="C:endoplasmic reticulum membrane"/>
    <property type="evidence" value="ECO:0007669"/>
    <property type="project" value="UniProtKB-SubCell"/>
</dbReference>
<keyword evidence="13" id="KW-1185">Reference proteome</keyword>
<evidence type="ECO:0000256" key="10">
    <source>
        <dbReference type="RuleBase" id="RU365011"/>
    </source>
</evidence>
<dbReference type="InterPro" id="IPR029058">
    <property type="entry name" value="AB_hydrolase_fold"/>
</dbReference>
<protein>
    <recommendedName>
        <fullName evidence="10">GPI inositol-deacylase</fullName>
        <ecNumber evidence="10">3.1.-.-</ecNumber>
    </recommendedName>
</protein>
<evidence type="ECO:0000313" key="12">
    <source>
        <dbReference type="EMBL" id="KXN70918.1"/>
    </source>
</evidence>
<name>A0A137P7E1_CONC2</name>
<evidence type="ECO:0000256" key="6">
    <source>
        <dbReference type="ARBA" id="ARBA00022824"/>
    </source>
</evidence>
<dbReference type="PANTHER" id="PTHR15495">
    <property type="entry name" value="NEGATIVE REGULATOR OF VESICLE FORMATION-RELATED"/>
    <property type="match status" value="1"/>
</dbReference>
<gene>
    <name evidence="12" type="ORF">CONCODRAFT_49199</name>
</gene>
<feature type="transmembrane region" description="Helical" evidence="10">
    <location>
        <begin position="715"/>
        <end position="731"/>
    </location>
</feature>
<evidence type="ECO:0000256" key="9">
    <source>
        <dbReference type="ARBA" id="ARBA00023136"/>
    </source>
</evidence>
<dbReference type="GO" id="GO:0006888">
    <property type="term" value="P:endoplasmic reticulum to Golgi vesicle-mediated transport"/>
    <property type="evidence" value="ECO:0007669"/>
    <property type="project" value="TreeGrafter"/>
</dbReference>
<dbReference type="SUPFAM" id="SSF53474">
    <property type="entry name" value="alpha/beta-Hydrolases"/>
    <property type="match status" value="1"/>
</dbReference>
<feature type="transmembrane region" description="Helical" evidence="10">
    <location>
        <begin position="686"/>
        <end position="709"/>
    </location>
</feature>
<feature type="transmembrane region" description="Helical" evidence="10">
    <location>
        <begin position="563"/>
        <end position="589"/>
    </location>
</feature>
<keyword evidence="4 10" id="KW-0812">Transmembrane</keyword>
<evidence type="ECO:0000256" key="4">
    <source>
        <dbReference type="ARBA" id="ARBA00022692"/>
    </source>
</evidence>
<feature type="transmembrane region" description="Helical" evidence="10">
    <location>
        <begin position="7"/>
        <end position="25"/>
    </location>
</feature>
<keyword evidence="9 10" id="KW-0472">Membrane</keyword>
<dbReference type="AlphaFoldDB" id="A0A137P7E1"/>
<evidence type="ECO:0000256" key="1">
    <source>
        <dbReference type="ARBA" id="ARBA00004477"/>
    </source>
</evidence>
<feature type="transmembrane region" description="Helical" evidence="10">
    <location>
        <begin position="655"/>
        <end position="674"/>
    </location>
</feature>
<dbReference type="InterPro" id="IPR012908">
    <property type="entry name" value="PGAP1-ab_dom-like"/>
</dbReference>
<dbReference type="GO" id="GO:0006505">
    <property type="term" value="P:GPI anchor metabolic process"/>
    <property type="evidence" value="ECO:0007669"/>
    <property type="project" value="TreeGrafter"/>
</dbReference>
<dbReference type="OrthoDB" id="348976at2759"/>
<dbReference type="Pfam" id="PF07819">
    <property type="entry name" value="PGAP1"/>
    <property type="match status" value="1"/>
</dbReference>
<evidence type="ECO:0000256" key="3">
    <source>
        <dbReference type="ARBA" id="ARBA00022448"/>
    </source>
</evidence>
<dbReference type="GO" id="GO:0015031">
    <property type="term" value="P:protein transport"/>
    <property type="evidence" value="ECO:0007669"/>
    <property type="project" value="UniProtKB-KW"/>
</dbReference>
<keyword evidence="6 10" id="KW-0256">Endoplasmic reticulum</keyword>
<reference evidence="12 13" key="1">
    <citation type="journal article" date="2015" name="Genome Biol. Evol.">
        <title>Phylogenomic analyses indicate that early fungi evolved digesting cell walls of algal ancestors of land plants.</title>
        <authorList>
            <person name="Chang Y."/>
            <person name="Wang S."/>
            <person name="Sekimoto S."/>
            <person name="Aerts A.L."/>
            <person name="Choi C."/>
            <person name="Clum A."/>
            <person name="LaButti K.M."/>
            <person name="Lindquist E.A."/>
            <person name="Yee Ngan C."/>
            <person name="Ohm R.A."/>
            <person name="Salamov A.A."/>
            <person name="Grigoriev I.V."/>
            <person name="Spatafora J.W."/>
            <person name="Berbee M.L."/>
        </authorList>
    </citation>
    <scope>NUCLEOTIDE SEQUENCE [LARGE SCALE GENOMIC DNA]</scope>
    <source>
        <strain evidence="12 13">NRRL 28638</strain>
    </source>
</reference>
<keyword evidence="3 10" id="KW-0813">Transport</keyword>
<dbReference type="EC" id="3.1.-.-" evidence="10"/>
<feature type="transmembrane region" description="Helical" evidence="10">
    <location>
        <begin position="619"/>
        <end position="643"/>
    </location>
</feature>
<dbReference type="STRING" id="796925.A0A137P7E1"/>
<evidence type="ECO:0000256" key="8">
    <source>
        <dbReference type="ARBA" id="ARBA00022989"/>
    </source>
</evidence>
<dbReference type="EMBL" id="KQ964489">
    <property type="protein sequence ID" value="KXN70918.1"/>
    <property type="molecule type" value="Genomic_DNA"/>
</dbReference>